<organism evidence="1 2">
    <name type="scientific">Fasciolopsis buskii</name>
    <dbReference type="NCBI Taxonomy" id="27845"/>
    <lineage>
        <taxon>Eukaryota</taxon>
        <taxon>Metazoa</taxon>
        <taxon>Spiralia</taxon>
        <taxon>Lophotrochozoa</taxon>
        <taxon>Platyhelminthes</taxon>
        <taxon>Trematoda</taxon>
        <taxon>Digenea</taxon>
        <taxon>Plagiorchiida</taxon>
        <taxon>Echinostomata</taxon>
        <taxon>Echinostomatoidea</taxon>
        <taxon>Fasciolidae</taxon>
        <taxon>Fasciolopsis</taxon>
    </lineage>
</organism>
<keyword evidence="2" id="KW-1185">Reference proteome</keyword>
<sequence length="89" mass="9627">MDSFCKQSFAKRGQIETGTPRFGAEHASDFPGVGTYNWSEEPFTGSTVGLLSCGGTGERSLPCSVSFPLAYKYCAIRLYSDESTILSLI</sequence>
<evidence type="ECO:0000313" key="1">
    <source>
        <dbReference type="EMBL" id="KAA0193128.1"/>
    </source>
</evidence>
<reference evidence="1" key="1">
    <citation type="submission" date="2019-05" db="EMBL/GenBank/DDBJ databases">
        <title>Annotation for the trematode Fasciolopsis buski.</title>
        <authorList>
            <person name="Choi Y.-J."/>
        </authorList>
    </citation>
    <scope>NUCLEOTIDE SEQUENCE</scope>
    <source>
        <strain evidence="1">HT</strain>
        <tissue evidence="1">Whole worm</tissue>
    </source>
</reference>
<gene>
    <name evidence="1" type="ORF">FBUS_09067</name>
</gene>
<dbReference type="AlphaFoldDB" id="A0A8E0RTD3"/>
<evidence type="ECO:0000313" key="2">
    <source>
        <dbReference type="Proteomes" id="UP000728185"/>
    </source>
</evidence>
<protein>
    <submittedName>
        <fullName evidence="1">Uncharacterized protein</fullName>
    </submittedName>
</protein>
<comment type="caution">
    <text evidence="1">The sequence shown here is derived from an EMBL/GenBank/DDBJ whole genome shotgun (WGS) entry which is preliminary data.</text>
</comment>
<dbReference type="Proteomes" id="UP000728185">
    <property type="component" value="Unassembled WGS sequence"/>
</dbReference>
<dbReference type="EMBL" id="LUCM01005239">
    <property type="protein sequence ID" value="KAA0193128.1"/>
    <property type="molecule type" value="Genomic_DNA"/>
</dbReference>
<proteinExistence type="predicted"/>
<accession>A0A8E0RTD3</accession>
<name>A0A8E0RTD3_9TREM</name>